<evidence type="ECO:0000313" key="2">
    <source>
        <dbReference type="EMBL" id="RLQ97264.1"/>
    </source>
</evidence>
<dbReference type="InterPro" id="IPR027393">
    <property type="entry name" value="Virus_scaffolding_prot_C"/>
</dbReference>
<dbReference type="AlphaFoldDB" id="A0A3L7K4S6"/>
<reference evidence="2 3" key="1">
    <citation type="submission" date="2018-10" db="EMBL/GenBank/DDBJ databases">
        <title>Falsibacillus sp. genome draft.</title>
        <authorList>
            <person name="Shi S."/>
        </authorList>
    </citation>
    <scope>NUCLEOTIDE SEQUENCE [LARGE SCALE GENOMIC DNA]</scope>
    <source>
        <strain evidence="2 3">GY 10110</strain>
    </source>
</reference>
<dbReference type="Pfam" id="PF08858">
    <property type="entry name" value="IDEAL"/>
    <property type="match status" value="1"/>
</dbReference>
<gene>
    <name evidence="2" type="ORF">D9X91_03695</name>
</gene>
<dbReference type="Gene3D" id="4.10.810.10">
    <property type="entry name" value="Virus Scaffolding Protein, Chain A"/>
    <property type="match status" value="1"/>
</dbReference>
<comment type="caution">
    <text evidence="2">The sequence shown here is derived from an EMBL/GenBank/DDBJ whole genome shotgun (WGS) entry which is preliminary data.</text>
</comment>
<dbReference type="RefSeq" id="WP_121679214.1">
    <property type="nucleotide sequence ID" value="NZ_RCVZ01000002.1"/>
</dbReference>
<accession>A0A3L7K4S6</accession>
<evidence type="ECO:0000313" key="3">
    <source>
        <dbReference type="Proteomes" id="UP000276770"/>
    </source>
</evidence>
<proteinExistence type="predicted"/>
<sequence>MKKDKSYSELMKACAMTKNQSKESFMNEVYVDMLLQEVLLTREKDLLSASIDAALDARDETTFNQLAKKYVELQKKLGL</sequence>
<dbReference type="Proteomes" id="UP000276770">
    <property type="component" value="Unassembled WGS sequence"/>
</dbReference>
<feature type="domain" description="IDEAL" evidence="1">
    <location>
        <begin position="34"/>
        <end position="70"/>
    </location>
</feature>
<protein>
    <submittedName>
        <fullName evidence="2">IDEAL domain-containing protein</fullName>
    </submittedName>
</protein>
<name>A0A3L7K4S6_9BACI</name>
<dbReference type="OrthoDB" id="2969764at2"/>
<dbReference type="EMBL" id="RCVZ01000002">
    <property type="protein sequence ID" value="RLQ97264.1"/>
    <property type="molecule type" value="Genomic_DNA"/>
</dbReference>
<keyword evidence="3" id="KW-1185">Reference proteome</keyword>
<dbReference type="InterPro" id="IPR014957">
    <property type="entry name" value="IDEAL_dom"/>
</dbReference>
<organism evidence="2 3">
    <name type="scientific">Falsibacillus albus</name>
    <dbReference type="NCBI Taxonomy" id="2478915"/>
    <lineage>
        <taxon>Bacteria</taxon>
        <taxon>Bacillati</taxon>
        <taxon>Bacillota</taxon>
        <taxon>Bacilli</taxon>
        <taxon>Bacillales</taxon>
        <taxon>Bacillaceae</taxon>
        <taxon>Falsibacillus</taxon>
    </lineage>
</organism>
<dbReference type="SMART" id="SM00914">
    <property type="entry name" value="IDEAL"/>
    <property type="match status" value="1"/>
</dbReference>
<evidence type="ECO:0000259" key="1">
    <source>
        <dbReference type="SMART" id="SM00914"/>
    </source>
</evidence>